<sequence length="73" mass="8487">MNEFEKAASSGKKTNLRDHAEQYPTEKKSLFDLYKSEETVDAIPVEDLKLQNEDEKQKDKTKHHSSSANKYKE</sequence>
<name>A0ABW0VV01_9BACL</name>
<dbReference type="Proteomes" id="UP001596047">
    <property type="component" value="Unassembled WGS sequence"/>
</dbReference>
<feature type="compositionally biased region" description="Basic and acidic residues" evidence="1">
    <location>
        <begin position="46"/>
        <end position="58"/>
    </location>
</feature>
<gene>
    <name evidence="2" type="ORF">ACFPYJ_02020</name>
</gene>
<dbReference type="RefSeq" id="WP_379186377.1">
    <property type="nucleotide sequence ID" value="NZ_JBHSOW010000008.1"/>
</dbReference>
<accession>A0ABW0VV01</accession>
<evidence type="ECO:0000256" key="1">
    <source>
        <dbReference type="SAM" id="MobiDB-lite"/>
    </source>
</evidence>
<feature type="region of interest" description="Disordered" evidence="1">
    <location>
        <begin position="1"/>
        <end position="25"/>
    </location>
</feature>
<proteinExistence type="predicted"/>
<dbReference type="EMBL" id="JBHSOW010000008">
    <property type="protein sequence ID" value="MFC5647911.1"/>
    <property type="molecule type" value="Genomic_DNA"/>
</dbReference>
<reference evidence="3" key="1">
    <citation type="journal article" date="2019" name="Int. J. Syst. Evol. Microbiol.">
        <title>The Global Catalogue of Microorganisms (GCM) 10K type strain sequencing project: providing services to taxonomists for standard genome sequencing and annotation.</title>
        <authorList>
            <consortium name="The Broad Institute Genomics Platform"/>
            <consortium name="The Broad Institute Genome Sequencing Center for Infectious Disease"/>
            <person name="Wu L."/>
            <person name="Ma J."/>
        </authorList>
    </citation>
    <scope>NUCLEOTIDE SEQUENCE [LARGE SCALE GENOMIC DNA]</scope>
    <source>
        <strain evidence="3">CGMCC 1.3240</strain>
    </source>
</reference>
<keyword evidence="3" id="KW-1185">Reference proteome</keyword>
<evidence type="ECO:0000313" key="3">
    <source>
        <dbReference type="Proteomes" id="UP001596047"/>
    </source>
</evidence>
<organism evidence="2 3">
    <name type="scientific">Paenibacillus solisilvae</name>
    <dbReference type="NCBI Taxonomy" id="2486751"/>
    <lineage>
        <taxon>Bacteria</taxon>
        <taxon>Bacillati</taxon>
        <taxon>Bacillota</taxon>
        <taxon>Bacilli</taxon>
        <taxon>Bacillales</taxon>
        <taxon>Paenibacillaceae</taxon>
        <taxon>Paenibacillus</taxon>
    </lineage>
</organism>
<evidence type="ECO:0000313" key="2">
    <source>
        <dbReference type="EMBL" id="MFC5647911.1"/>
    </source>
</evidence>
<evidence type="ECO:0008006" key="4">
    <source>
        <dbReference type="Google" id="ProtNLM"/>
    </source>
</evidence>
<feature type="compositionally biased region" description="Basic and acidic residues" evidence="1">
    <location>
        <begin position="15"/>
        <end position="25"/>
    </location>
</feature>
<feature type="region of interest" description="Disordered" evidence="1">
    <location>
        <begin position="42"/>
        <end position="73"/>
    </location>
</feature>
<protein>
    <recommendedName>
        <fullName evidence="4">YfhD family protein</fullName>
    </recommendedName>
</protein>
<comment type="caution">
    <text evidence="2">The sequence shown here is derived from an EMBL/GenBank/DDBJ whole genome shotgun (WGS) entry which is preliminary data.</text>
</comment>